<dbReference type="AlphaFoldDB" id="A0A8D9DZT0"/>
<evidence type="ECO:0000256" key="1">
    <source>
        <dbReference type="SAM" id="MobiDB-lite"/>
    </source>
</evidence>
<feature type="region of interest" description="Disordered" evidence="1">
    <location>
        <begin position="54"/>
        <end position="74"/>
    </location>
</feature>
<proteinExistence type="predicted"/>
<evidence type="ECO:0000313" key="2">
    <source>
        <dbReference type="EMBL" id="CAG6734024.1"/>
    </source>
</evidence>
<name>A0A8D9DZT0_9HEMI</name>
<reference evidence="2" key="1">
    <citation type="submission" date="2021-05" db="EMBL/GenBank/DDBJ databases">
        <authorList>
            <person name="Alioto T."/>
            <person name="Alioto T."/>
            <person name="Gomez Garrido J."/>
        </authorList>
    </citation>
    <scope>NUCLEOTIDE SEQUENCE</scope>
</reference>
<organism evidence="2">
    <name type="scientific">Cacopsylla melanoneura</name>
    <dbReference type="NCBI Taxonomy" id="428564"/>
    <lineage>
        <taxon>Eukaryota</taxon>
        <taxon>Metazoa</taxon>
        <taxon>Ecdysozoa</taxon>
        <taxon>Arthropoda</taxon>
        <taxon>Hexapoda</taxon>
        <taxon>Insecta</taxon>
        <taxon>Pterygota</taxon>
        <taxon>Neoptera</taxon>
        <taxon>Paraneoptera</taxon>
        <taxon>Hemiptera</taxon>
        <taxon>Sternorrhyncha</taxon>
        <taxon>Psylloidea</taxon>
        <taxon>Psyllidae</taxon>
        <taxon>Psyllinae</taxon>
        <taxon>Cacopsylla</taxon>
    </lineage>
</organism>
<dbReference type="PANTHER" id="PTHR47510">
    <property type="entry name" value="REVERSE TRANSCRIPTASE DOMAIN-CONTAINING PROTEIN"/>
    <property type="match status" value="1"/>
</dbReference>
<sequence length="262" mass="30413">MTLFSSLVYSLRVGNVVILVCPSSLTVAPILATNRSSRSANLSANFYLRKNNSNKESIPIPKQNINPNAESKSSRNDIHFFSDKNFNYTNVDFDSLSKHINNLNYSSVLQTNEPDTSLERFYSILYSGIEEHVPKRRPGTIQINKKKYPTWWSRQTIATVKQKEKLRKKKMCNDEPYKQLKKRCQKLIKTELKNYTKELQNKLKSNAKKEFWNFIKSKNKSLCKTEYILDGVVLSDPQIICNELATHFKSVYSTVQPRPQYL</sequence>
<accession>A0A8D9DZT0</accession>
<dbReference type="PANTHER" id="PTHR47510:SF3">
    <property type="entry name" value="ENDO_EXONUCLEASE_PHOSPHATASE DOMAIN-CONTAINING PROTEIN"/>
    <property type="match status" value="1"/>
</dbReference>
<dbReference type="EMBL" id="HBUF01391516">
    <property type="protein sequence ID" value="CAG6734024.1"/>
    <property type="molecule type" value="Transcribed_RNA"/>
</dbReference>
<protein>
    <submittedName>
        <fullName evidence="2">Uncharacterized protein</fullName>
    </submittedName>
</protein>